<sequence>MSGTNRVKCSVLPLFHENEMSRVFLVDEQVIDDTAFLPGLLDQFAIEWQDDFDGFRLDEILGYDLEPSTIFLL</sequence>
<evidence type="ECO:0000313" key="2">
    <source>
        <dbReference type="Proteomes" id="UP001172630"/>
    </source>
</evidence>
<organism evidence="1 2">
    <name type="scientific">Rhizobium calliandrae</name>
    <dbReference type="NCBI Taxonomy" id="1312182"/>
    <lineage>
        <taxon>Bacteria</taxon>
        <taxon>Pseudomonadati</taxon>
        <taxon>Pseudomonadota</taxon>
        <taxon>Alphaproteobacteria</taxon>
        <taxon>Hyphomicrobiales</taxon>
        <taxon>Rhizobiaceae</taxon>
        <taxon>Rhizobium/Agrobacterium group</taxon>
        <taxon>Rhizobium</taxon>
    </lineage>
</organism>
<name>A0ABT7KC70_9HYPH</name>
<gene>
    <name evidence="1" type="ORF">PY650_07910</name>
</gene>
<evidence type="ECO:0000313" key="1">
    <source>
        <dbReference type="EMBL" id="MDL2405588.1"/>
    </source>
</evidence>
<accession>A0ABT7KC70</accession>
<dbReference type="EMBL" id="JARFYN010000008">
    <property type="protein sequence ID" value="MDL2405588.1"/>
    <property type="molecule type" value="Genomic_DNA"/>
</dbReference>
<comment type="caution">
    <text evidence="1">The sequence shown here is derived from an EMBL/GenBank/DDBJ whole genome shotgun (WGS) entry which is preliminary data.</text>
</comment>
<reference evidence="1" key="1">
    <citation type="submission" date="2023-06" db="EMBL/GenBank/DDBJ databases">
        <title>Phylogenetic Diversity of Rhizobium strains.</title>
        <authorList>
            <person name="Moura F.T."/>
            <person name="Helene L.C.F."/>
            <person name="Hungria M."/>
        </authorList>
    </citation>
    <scope>NUCLEOTIDE SEQUENCE</scope>
    <source>
        <strain evidence="1">CCGE524</strain>
    </source>
</reference>
<keyword evidence="2" id="KW-1185">Reference proteome</keyword>
<protein>
    <submittedName>
        <fullName evidence="1">Uncharacterized protein</fullName>
    </submittedName>
</protein>
<dbReference type="Proteomes" id="UP001172630">
    <property type="component" value="Unassembled WGS sequence"/>
</dbReference>
<proteinExistence type="predicted"/>